<evidence type="ECO:0000313" key="1">
    <source>
        <dbReference type="EMBL" id="CAE7321123.1"/>
    </source>
</evidence>
<evidence type="ECO:0000313" key="2">
    <source>
        <dbReference type="Proteomes" id="UP000604046"/>
    </source>
</evidence>
<dbReference type="EMBL" id="CAJNDS010002092">
    <property type="protein sequence ID" value="CAE7321123.1"/>
    <property type="molecule type" value="Genomic_DNA"/>
</dbReference>
<accession>A0A812NYU4</accession>
<sequence>MLRHVVGLAQPVWRGSRTWRGFATTAFTVPAQNNTPEQTLFVAGLNEGKFFGQDSAEETLKMVERVAQHNPEYTLLFGIPERRFENLELEHRTKDGRLTPSRQLEDKLHCEMIPVMQAGMVDKRPRRALGRPVYIDQVHAAWMLWSHPREAIKVYWAFWRRKNYKDAEARKFWTTHFPAAR</sequence>
<reference evidence="1" key="1">
    <citation type="submission" date="2021-02" db="EMBL/GenBank/DDBJ databases">
        <authorList>
            <person name="Dougan E. K."/>
            <person name="Rhodes N."/>
            <person name="Thang M."/>
            <person name="Chan C."/>
        </authorList>
    </citation>
    <scope>NUCLEOTIDE SEQUENCE</scope>
</reference>
<dbReference type="Proteomes" id="UP000604046">
    <property type="component" value="Unassembled WGS sequence"/>
</dbReference>
<proteinExistence type="predicted"/>
<gene>
    <name evidence="1" type="primary">pol</name>
    <name evidence="1" type="ORF">SNAT2548_LOCUS16828</name>
</gene>
<comment type="caution">
    <text evidence="1">The sequence shown here is derived from an EMBL/GenBank/DDBJ whole genome shotgun (WGS) entry which is preliminary data.</text>
</comment>
<name>A0A812NYU4_9DINO</name>
<dbReference type="OrthoDB" id="409806at2759"/>
<protein>
    <submittedName>
        <fullName evidence="1">Pol protein</fullName>
    </submittedName>
</protein>
<organism evidence="1 2">
    <name type="scientific">Symbiodinium natans</name>
    <dbReference type="NCBI Taxonomy" id="878477"/>
    <lineage>
        <taxon>Eukaryota</taxon>
        <taxon>Sar</taxon>
        <taxon>Alveolata</taxon>
        <taxon>Dinophyceae</taxon>
        <taxon>Suessiales</taxon>
        <taxon>Symbiodiniaceae</taxon>
        <taxon>Symbiodinium</taxon>
    </lineage>
</organism>
<dbReference type="AlphaFoldDB" id="A0A812NYU4"/>
<keyword evidence="2" id="KW-1185">Reference proteome</keyword>